<dbReference type="GO" id="GO:0071513">
    <property type="term" value="C:phosphopantothenoylcysteine decarboxylase complex"/>
    <property type="evidence" value="ECO:0007669"/>
    <property type="project" value="TreeGrafter"/>
</dbReference>
<dbReference type="Pfam" id="PF02441">
    <property type="entry name" value="Flavoprotein"/>
    <property type="match status" value="1"/>
</dbReference>
<sequence>MSPCPHVPIPPCPHVPIPPFPHFPKFMTWNFSSPTDSDLGDREVPLESHHLWGKRIALLVTGGIAAMKAPLIARSLRKFGATVVAFVSEEALRYVTKEALEWSTVNPVVSQLTAKAEHLSDQSPFDLYLVAPATYNTINKFRYGIADGVITSCLASALGRQEKGKTKILLVPTMHGSLHNAILTESLQTLDRLGVQIMPPRDDYGKHNLPGEKEITVAACGILSNSVLKNMPILVTGGPTPVIIDNIRRLTNRFTGQLGVAIAEELYLRGAKVQLIHGRGSYTPPAYLPHEIIETYDEYLGKVMGELESKDYKFGIFSAAVADYRLESPFYGKIPSGGQLNLNFVPTEKVIDKVRENFPDLEMVTFKYQEGVSQEELLEIARKRLEKGYQAVIANRGEEKGDQGEQVAYLVAKAALGKFIGKKAIAIGIAEYLEQRAKNVTIKKI</sequence>
<evidence type="ECO:0000259" key="1">
    <source>
        <dbReference type="Pfam" id="PF02441"/>
    </source>
</evidence>
<proteinExistence type="predicted"/>
<evidence type="ECO:0000313" key="4">
    <source>
        <dbReference type="Proteomes" id="UP000003480"/>
    </source>
</evidence>
<comment type="caution">
    <text evidence="3">The sequence shown here is derived from an EMBL/GenBank/DDBJ whole genome shotgun (WGS) entry which is preliminary data.</text>
</comment>
<dbReference type="Proteomes" id="UP000003480">
    <property type="component" value="Unassembled WGS sequence"/>
</dbReference>
<dbReference type="InterPro" id="IPR036551">
    <property type="entry name" value="Flavin_trans-like"/>
</dbReference>
<accession>I4G0I2</accession>
<feature type="domain" description="DNA/pantothenate metabolism flavoprotein C-terminal" evidence="2">
    <location>
        <begin position="229"/>
        <end position="402"/>
    </location>
</feature>
<dbReference type="GO" id="GO:0010181">
    <property type="term" value="F:FMN binding"/>
    <property type="evidence" value="ECO:0007669"/>
    <property type="project" value="TreeGrafter"/>
</dbReference>
<dbReference type="SUPFAM" id="SSF52507">
    <property type="entry name" value="Homo-oligomeric flavin-containing Cys decarboxylases, HFCD"/>
    <property type="match status" value="1"/>
</dbReference>
<dbReference type="HOGENOM" id="CLU_033319_0_3_3"/>
<gene>
    <name evidence="3" type="ORF">MICAC_2030003</name>
</gene>
<reference evidence="3 4" key="1">
    <citation type="submission" date="2012-04" db="EMBL/GenBank/DDBJ databases">
        <authorList>
            <person name="Genoscope - CEA"/>
        </authorList>
    </citation>
    <scope>NUCLEOTIDE SEQUENCE [LARGE SCALE GENOMIC DNA]</scope>
    <source>
        <strain evidence="3 4">9443</strain>
    </source>
</reference>
<organism evidence="3 4">
    <name type="scientific">Microcystis aeruginosa PCC 9443</name>
    <dbReference type="NCBI Taxonomy" id="1160281"/>
    <lineage>
        <taxon>Bacteria</taxon>
        <taxon>Bacillati</taxon>
        <taxon>Cyanobacteriota</taxon>
        <taxon>Cyanophyceae</taxon>
        <taxon>Oscillatoriophycideae</taxon>
        <taxon>Chroococcales</taxon>
        <taxon>Microcystaceae</taxon>
        <taxon>Microcystis</taxon>
    </lineage>
</organism>
<dbReference type="Gene3D" id="3.40.50.10300">
    <property type="entry name" value="CoaB-like"/>
    <property type="match status" value="1"/>
</dbReference>
<dbReference type="InterPro" id="IPR035929">
    <property type="entry name" value="CoaB-like_sf"/>
</dbReference>
<evidence type="ECO:0000259" key="2">
    <source>
        <dbReference type="Pfam" id="PF04127"/>
    </source>
</evidence>
<name>I4G0I2_MICAE</name>
<dbReference type="PANTHER" id="PTHR14359">
    <property type="entry name" value="HOMO-OLIGOMERIC FLAVIN CONTAINING CYS DECARBOXYLASE FAMILY"/>
    <property type="match status" value="1"/>
</dbReference>
<dbReference type="InterPro" id="IPR003382">
    <property type="entry name" value="Flavoprotein"/>
</dbReference>
<dbReference type="Gene3D" id="3.40.50.1950">
    <property type="entry name" value="Flavin prenyltransferase-like"/>
    <property type="match status" value="1"/>
</dbReference>
<dbReference type="Pfam" id="PF04127">
    <property type="entry name" value="DFP"/>
    <property type="match status" value="1"/>
</dbReference>
<dbReference type="GO" id="GO:0004633">
    <property type="term" value="F:phosphopantothenoylcysteine decarboxylase activity"/>
    <property type="evidence" value="ECO:0007669"/>
    <property type="project" value="TreeGrafter"/>
</dbReference>
<dbReference type="PANTHER" id="PTHR14359:SF6">
    <property type="entry name" value="PHOSPHOPANTOTHENOYLCYSTEINE DECARBOXYLASE"/>
    <property type="match status" value="1"/>
</dbReference>
<dbReference type="AlphaFoldDB" id="I4G0I2"/>
<evidence type="ECO:0000313" key="3">
    <source>
        <dbReference type="EMBL" id="CCI01443.1"/>
    </source>
</evidence>
<feature type="domain" description="Flavoprotein" evidence="1">
    <location>
        <begin position="54"/>
        <end position="199"/>
    </location>
</feature>
<dbReference type="SUPFAM" id="SSF102645">
    <property type="entry name" value="CoaB-like"/>
    <property type="match status" value="1"/>
</dbReference>
<protein>
    <submittedName>
        <fullName evidence="3">Pantothenate metabolism flavoprotein</fullName>
    </submittedName>
</protein>
<dbReference type="GO" id="GO:0015937">
    <property type="term" value="P:coenzyme A biosynthetic process"/>
    <property type="evidence" value="ECO:0007669"/>
    <property type="project" value="TreeGrafter"/>
</dbReference>
<dbReference type="InterPro" id="IPR007085">
    <property type="entry name" value="DNA/pantothenate-metab_flavo_C"/>
</dbReference>
<dbReference type="EMBL" id="CAIJ01000117">
    <property type="protein sequence ID" value="CCI01443.1"/>
    <property type="molecule type" value="Genomic_DNA"/>
</dbReference>